<dbReference type="Proteomes" id="UP000179807">
    <property type="component" value="Unassembled WGS sequence"/>
</dbReference>
<feature type="domain" description="Peptidase M28" evidence="5">
    <location>
        <begin position="122"/>
        <end position="292"/>
    </location>
</feature>
<dbReference type="GeneID" id="94838549"/>
<evidence type="ECO:0000256" key="1">
    <source>
        <dbReference type="ARBA" id="ARBA00001947"/>
    </source>
</evidence>
<keyword evidence="4" id="KW-0812">Transmembrane</keyword>
<keyword evidence="7" id="KW-1185">Reference proteome</keyword>
<dbReference type="GO" id="GO:0006508">
    <property type="term" value="P:proteolysis"/>
    <property type="evidence" value="ECO:0007669"/>
    <property type="project" value="InterPro"/>
</dbReference>
<dbReference type="InterPro" id="IPR007484">
    <property type="entry name" value="Peptidase_M28"/>
</dbReference>
<dbReference type="SUPFAM" id="SSF53187">
    <property type="entry name" value="Zn-dependent exopeptidases"/>
    <property type="match status" value="1"/>
</dbReference>
<keyword evidence="4" id="KW-1133">Transmembrane helix</keyword>
<organism evidence="6 7">
    <name type="scientific">Tritrichomonas foetus</name>
    <dbReference type="NCBI Taxonomy" id="1144522"/>
    <lineage>
        <taxon>Eukaryota</taxon>
        <taxon>Metamonada</taxon>
        <taxon>Parabasalia</taxon>
        <taxon>Tritrichomonadida</taxon>
        <taxon>Tritrichomonadidae</taxon>
        <taxon>Tritrichomonas</taxon>
    </lineage>
</organism>
<feature type="transmembrane region" description="Helical" evidence="4">
    <location>
        <begin position="7"/>
        <end position="28"/>
    </location>
</feature>
<keyword evidence="3" id="KW-0256">Endoplasmic reticulum</keyword>
<proteinExistence type="predicted"/>
<feature type="transmembrane region" description="Helical" evidence="4">
    <location>
        <begin position="426"/>
        <end position="446"/>
    </location>
</feature>
<dbReference type="GO" id="GO:0005783">
    <property type="term" value="C:endoplasmic reticulum"/>
    <property type="evidence" value="ECO:0007669"/>
    <property type="project" value="UniProtKB-SubCell"/>
</dbReference>
<gene>
    <name evidence="6" type="ORF">TRFO_24604</name>
</gene>
<dbReference type="VEuPathDB" id="TrichDB:TRFO_24604"/>
<comment type="subcellular location">
    <subcellularLocation>
        <location evidence="2">Endoplasmic reticulum</location>
    </subcellularLocation>
</comment>
<dbReference type="PANTHER" id="PTHR12147">
    <property type="entry name" value="METALLOPEPTIDASE M28 FAMILY MEMBER"/>
    <property type="match status" value="1"/>
</dbReference>
<dbReference type="Gene3D" id="3.40.630.10">
    <property type="entry name" value="Zn peptidases"/>
    <property type="match status" value="1"/>
</dbReference>
<dbReference type="PANTHER" id="PTHR12147:SF22">
    <property type="entry name" value="ENDOPLASMIC RETICULUM METALLOPEPTIDASE 1"/>
    <property type="match status" value="1"/>
</dbReference>
<feature type="transmembrane region" description="Helical" evidence="4">
    <location>
        <begin position="371"/>
        <end position="394"/>
    </location>
</feature>
<dbReference type="OrthoDB" id="76293at2759"/>
<feature type="transmembrane region" description="Helical" evidence="4">
    <location>
        <begin position="506"/>
        <end position="531"/>
    </location>
</feature>
<protein>
    <recommendedName>
        <fullName evidence="5">Peptidase M28 domain-containing protein</fullName>
    </recommendedName>
</protein>
<evidence type="ECO:0000256" key="4">
    <source>
        <dbReference type="SAM" id="Phobius"/>
    </source>
</evidence>
<dbReference type="Pfam" id="PF04389">
    <property type="entry name" value="Peptidase_M28"/>
    <property type="match status" value="1"/>
</dbReference>
<dbReference type="InterPro" id="IPR045175">
    <property type="entry name" value="M28_fam"/>
</dbReference>
<feature type="transmembrane region" description="Helical" evidence="4">
    <location>
        <begin position="401"/>
        <end position="420"/>
    </location>
</feature>
<evidence type="ECO:0000313" key="6">
    <source>
        <dbReference type="EMBL" id="OHT07268.1"/>
    </source>
</evidence>
<comment type="caution">
    <text evidence="6">The sequence shown here is derived from an EMBL/GenBank/DDBJ whole genome shotgun (WGS) entry which is preliminary data.</text>
</comment>
<evidence type="ECO:0000313" key="7">
    <source>
        <dbReference type="Proteomes" id="UP000179807"/>
    </source>
</evidence>
<dbReference type="EMBL" id="MLAK01000702">
    <property type="protein sequence ID" value="OHT07268.1"/>
    <property type="molecule type" value="Genomic_DNA"/>
</dbReference>
<accession>A0A1J4KC46</accession>
<reference evidence="6" key="1">
    <citation type="submission" date="2016-10" db="EMBL/GenBank/DDBJ databases">
        <authorList>
            <person name="Benchimol M."/>
            <person name="Almeida L.G."/>
            <person name="Vasconcelos A.T."/>
            <person name="Perreira-Neves A."/>
            <person name="Rosa I.A."/>
            <person name="Tasca T."/>
            <person name="Bogo M.R."/>
            <person name="de Souza W."/>
        </authorList>
    </citation>
    <scope>NUCLEOTIDE SEQUENCE [LARGE SCALE GENOMIC DNA]</scope>
    <source>
        <strain evidence="6">K</strain>
    </source>
</reference>
<feature type="transmembrane region" description="Helical" evidence="4">
    <location>
        <begin position="458"/>
        <end position="476"/>
    </location>
</feature>
<dbReference type="GO" id="GO:0008235">
    <property type="term" value="F:metalloexopeptidase activity"/>
    <property type="evidence" value="ECO:0007669"/>
    <property type="project" value="InterPro"/>
</dbReference>
<name>A0A1J4KC46_9EUKA</name>
<feature type="transmembrane region" description="Helical" evidence="4">
    <location>
        <begin position="543"/>
        <end position="564"/>
    </location>
</feature>
<feature type="transmembrane region" description="Helical" evidence="4">
    <location>
        <begin position="482"/>
        <end position="499"/>
    </location>
</feature>
<feature type="transmembrane region" description="Helical" evidence="4">
    <location>
        <begin position="589"/>
        <end position="612"/>
    </location>
</feature>
<comment type="cofactor">
    <cofactor evidence="1">
        <name>Zn(2+)</name>
        <dbReference type="ChEBI" id="CHEBI:29105"/>
    </cofactor>
</comment>
<sequence length="824" mass="94227">MLRISKWTVYGFTFLFLIVSTLIELFIFRYSPTSLPPTKNRFSGERAAKHWKVLTQDIPHRFGSTAFYNFSYQYVKDNLQIYQNIANERKNFNFTIFEQSGHINENRMSPIMQYQTDVRNLFALISPFNNSKPPIMLSGHLDSKNTGPGAYDDCAAIVTMLEIANTLVESNLSLKTPILLFFVGTEELGLHGSTLFLQQQPINITSYMNLEGLGAGPPFAFVQKGVKSKNAIKAWMSRLGALAFTFPDDVLKIGAMHTLSDASRFMQAGLSGGEAEFLGNPSSYHSPKDVMGDSSHLQLSGDSALTYILNYNDDAEDCDVRAVGVSPFLIMWPSYYSRSKQKFEINFKVLSNFDEIFKLIHSNECHNIMRIMLYIAFVVIVIKFLFRVSLINVFENIAKCILAWIGSIIVLCLIATLLYYFNPLSYGFSTIFASIILTFVSVFSFVNFLSLFEFEQEIVLYCVPIIIDLVLFGAMIELDLSLFPEFQLLLLVVNSYTFIMSRTISAIINFIMHLPFLLFWILLLRTVILYAPNVDTIFGELSPMFIVALFPFVVLIPFLPFSCIKQQENKQQQENNHNYWESPKLVKSIFYYSDWIAFFICIFYLVVISYPFGGILNIPVIATHVVDKSGSFLSISPEGGQRFLKVIKNTIKDHNEIQIELQKNHPMNHYDCLFKNISYSLPDMISEWPQYKFHTEFPNPKNANEKNVTFTVTNDNPGLHKSAVIVKCKTNQNCVTHVPGFSNLTTIQTHNETRFIIRQCPAFFPHNFSFTVNSHEPIMVDVTFSYNEYSNELKEFMNEFPHYVIPFAQIGMIGDTLLVSHDMI</sequence>
<dbReference type="AlphaFoldDB" id="A0A1J4KC46"/>
<evidence type="ECO:0000259" key="5">
    <source>
        <dbReference type="Pfam" id="PF04389"/>
    </source>
</evidence>
<dbReference type="RefSeq" id="XP_068360404.1">
    <property type="nucleotide sequence ID" value="XM_068503845.1"/>
</dbReference>
<evidence type="ECO:0000256" key="3">
    <source>
        <dbReference type="ARBA" id="ARBA00022824"/>
    </source>
</evidence>
<keyword evidence="4" id="KW-0472">Membrane</keyword>
<evidence type="ECO:0000256" key="2">
    <source>
        <dbReference type="ARBA" id="ARBA00004240"/>
    </source>
</evidence>